<accession>A0A7C8M9A6</accession>
<dbReference type="InterPro" id="IPR027417">
    <property type="entry name" value="P-loop_NTPase"/>
</dbReference>
<dbReference type="OrthoDB" id="2364732at2759"/>
<proteinExistence type="predicted"/>
<name>A0A7C8M9A6_9PLEO</name>
<dbReference type="AlphaFoldDB" id="A0A7C8M9A6"/>
<keyword evidence="3" id="KW-1185">Reference proteome</keyword>
<protein>
    <submittedName>
        <fullName evidence="2">Uncharacterized protein</fullName>
    </submittedName>
</protein>
<sequence>MDDHEPDLNSIWKPSCGYLCMREKLVASLLQHTREYGVMVIRATPMVGKTSLLKLLGYHILHNERDLEPVFVEWEKREKRNDQPYGEFLRRHRESCQRDNAEARPRNKNARIIYLIDEAQNSYEEQSFWSQLKDYHATRQQALFVLVCVFGATGVSSYYDPDIESQALRMHALHRIELRPSTSSSLCMLLRQDEVAFMVNKFATVHGYQLHNRVAEYLYSATNGHPGMVGLLLDHVANMTKGAMINVPQTLTLEFFHNLLVEREDSYVEWLTKWGRGVWSPYFGSGETLFTFASPLHRRVAYRRLYPGREPDAVVKNTSLQQYSHTKDGRIDLFVAARKWGIEILQCGSNTALTKHISRFAPGGNYHSWDLMDDYIILNFCTRSALASIKISDKTTQSNLFHVIIEPDKLSAEIYTHDKQLHMSWSLSEGRQRKNLDDFCGIDESLSNEDSERMLTQEDLIEDNHAMTEVIEWMKEREEEREKEMKEREKEMKEREKEMKEREEEREKEMKEREEEREKEMKEREEEREKEMKEQEEEREKERKEMKEREKEMKEREKEMKEREEEREKEMKELKLQIEQRKEERRLQREQGEDQNEIAHVQDKSVKGTGSKRKR</sequence>
<evidence type="ECO:0000313" key="2">
    <source>
        <dbReference type="EMBL" id="KAF2872276.1"/>
    </source>
</evidence>
<feature type="region of interest" description="Disordered" evidence="1">
    <location>
        <begin position="477"/>
        <end position="615"/>
    </location>
</feature>
<reference evidence="2 3" key="1">
    <citation type="submission" date="2020-01" db="EMBL/GenBank/DDBJ databases">
        <authorList>
            <consortium name="DOE Joint Genome Institute"/>
            <person name="Haridas S."/>
            <person name="Albert R."/>
            <person name="Binder M."/>
            <person name="Bloem J."/>
            <person name="Labutti K."/>
            <person name="Salamov A."/>
            <person name="Andreopoulos B."/>
            <person name="Baker S.E."/>
            <person name="Barry K."/>
            <person name="Bills G."/>
            <person name="Bluhm B.H."/>
            <person name="Cannon C."/>
            <person name="Castanera R."/>
            <person name="Culley D.E."/>
            <person name="Daum C."/>
            <person name="Ezra D."/>
            <person name="Gonzalez J.B."/>
            <person name="Henrissat B."/>
            <person name="Kuo A."/>
            <person name="Liang C."/>
            <person name="Lipzen A."/>
            <person name="Lutzoni F."/>
            <person name="Magnuson J."/>
            <person name="Mondo S."/>
            <person name="Nolan M."/>
            <person name="Ohm R."/>
            <person name="Pangilinan J."/>
            <person name="Park H.-J.H."/>
            <person name="Ramirez L."/>
            <person name="Alfaro M."/>
            <person name="Sun H."/>
            <person name="Tritt A."/>
            <person name="Yoshinaga Y."/>
            <person name="Zwiers L.-H.L."/>
            <person name="Turgeon B.G."/>
            <person name="Goodwin S.B."/>
            <person name="Spatafora J.W."/>
            <person name="Crous P.W."/>
            <person name="Grigoriev I.V."/>
        </authorList>
    </citation>
    <scope>NUCLEOTIDE SEQUENCE [LARGE SCALE GENOMIC DNA]</scope>
    <source>
        <strain evidence="2 3">CBS 611.86</strain>
    </source>
</reference>
<evidence type="ECO:0000313" key="3">
    <source>
        <dbReference type="Proteomes" id="UP000481861"/>
    </source>
</evidence>
<dbReference type="EMBL" id="JAADJZ010000009">
    <property type="protein sequence ID" value="KAF2872276.1"/>
    <property type="molecule type" value="Genomic_DNA"/>
</dbReference>
<evidence type="ECO:0000256" key="1">
    <source>
        <dbReference type="SAM" id="MobiDB-lite"/>
    </source>
</evidence>
<dbReference type="SUPFAM" id="SSF52540">
    <property type="entry name" value="P-loop containing nucleoside triphosphate hydrolases"/>
    <property type="match status" value="1"/>
</dbReference>
<dbReference type="Proteomes" id="UP000481861">
    <property type="component" value="Unassembled WGS sequence"/>
</dbReference>
<feature type="compositionally biased region" description="Basic and acidic residues" evidence="1">
    <location>
        <begin position="477"/>
        <end position="592"/>
    </location>
</feature>
<organism evidence="2 3">
    <name type="scientific">Massariosphaeria phaeospora</name>
    <dbReference type="NCBI Taxonomy" id="100035"/>
    <lineage>
        <taxon>Eukaryota</taxon>
        <taxon>Fungi</taxon>
        <taxon>Dikarya</taxon>
        <taxon>Ascomycota</taxon>
        <taxon>Pezizomycotina</taxon>
        <taxon>Dothideomycetes</taxon>
        <taxon>Pleosporomycetidae</taxon>
        <taxon>Pleosporales</taxon>
        <taxon>Pleosporales incertae sedis</taxon>
        <taxon>Massariosphaeria</taxon>
    </lineage>
</organism>
<comment type="caution">
    <text evidence="2">The sequence shown here is derived from an EMBL/GenBank/DDBJ whole genome shotgun (WGS) entry which is preliminary data.</text>
</comment>
<gene>
    <name evidence="2" type="ORF">BDV95DRAFT_593681</name>
</gene>